<reference evidence="2" key="1">
    <citation type="journal article" date="1997" name="Nucleic Acids Res.">
        <title>tRNAscan-SE: a program for improved detection of transfer RNA genes in genomic sequence.</title>
        <authorList>
            <person name="Lowe T.M."/>
            <person name="Eddy S.R."/>
        </authorList>
    </citation>
    <scope>NUCLEOTIDE SEQUENCE [LARGE SCALE GENOMIC DNA]</scope>
    <source>
        <strain evidence="2">r\B97-61/B2</strain>
    </source>
</reference>
<dbReference type="PANTHER" id="PTHR35317:SF31">
    <property type="entry name" value="DUF4219 DOMAIN-CONTAINING PROTEIN"/>
    <property type="match status" value="1"/>
</dbReference>
<gene>
    <name evidence="3" type="primary">LOC108661177</name>
</gene>
<evidence type="ECO:0000313" key="2">
    <source>
        <dbReference type="Proteomes" id="UP000694886"/>
    </source>
</evidence>
<protein>
    <submittedName>
        <fullName evidence="3">Uncharacterized protein LOC108661177</fullName>
    </submittedName>
</protein>
<feature type="compositionally biased region" description="Basic and acidic residues" evidence="1">
    <location>
        <begin position="159"/>
        <end position="186"/>
    </location>
</feature>
<dbReference type="GO" id="GO:0008270">
    <property type="term" value="F:zinc ion binding"/>
    <property type="evidence" value="ECO:0007669"/>
    <property type="project" value="InterPro"/>
</dbReference>
<dbReference type="Proteomes" id="UP000694886">
    <property type="component" value="Chromosome 3"/>
</dbReference>
<sequence length="266" mass="30349">MKAFLRGVNLWNAIEFETELPVLKENASQAQVKQYEEDIAKRYRALSFIHSAVSESVRLQNLRRKYELLRMKENQPVGEFVEDLMKLVNQSKLMGDSLIDLKVVEKIMLSLPERFEPTITYLEQVKDIIELSISDLVSALEADEQRKAARRDERVDHALAARAKDKAPVDPSFKKNSNENREKDKAGTAAGRSQNKKGKFPVCPYCKKRNHSEAYCWFRPGVKCNACKQLGHVEKVCKNKVEAADKKPQVTKQVEKAEAAGVVHDY</sequence>
<dbReference type="InterPro" id="IPR036875">
    <property type="entry name" value="Znf_CCHC_sf"/>
</dbReference>
<proteinExistence type="predicted"/>
<evidence type="ECO:0000256" key="1">
    <source>
        <dbReference type="SAM" id="MobiDB-lite"/>
    </source>
</evidence>
<dbReference type="GeneID" id="108661177"/>
<dbReference type="PANTHER" id="PTHR35317">
    <property type="entry name" value="OS04G0629600 PROTEIN"/>
    <property type="match status" value="1"/>
</dbReference>
<reference evidence="3" key="2">
    <citation type="submission" date="2025-08" db="UniProtKB">
        <authorList>
            <consortium name="RefSeq"/>
        </authorList>
    </citation>
    <scope>IDENTIFICATION</scope>
</reference>
<organism evidence="2 3">
    <name type="scientific">Theobroma cacao</name>
    <name type="common">Cacao</name>
    <name type="synonym">Cocoa</name>
    <dbReference type="NCBI Taxonomy" id="3641"/>
    <lineage>
        <taxon>Eukaryota</taxon>
        <taxon>Viridiplantae</taxon>
        <taxon>Streptophyta</taxon>
        <taxon>Embryophyta</taxon>
        <taxon>Tracheophyta</taxon>
        <taxon>Spermatophyta</taxon>
        <taxon>Magnoliopsida</taxon>
        <taxon>eudicotyledons</taxon>
        <taxon>Gunneridae</taxon>
        <taxon>Pentapetalae</taxon>
        <taxon>rosids</taxon>
        <taxon>malvids</taxon>
        <taxon>Malvales</taxon>
        <taxon>Malvaceae</taxon>
        <taxon>Byttnerioideae</taxon>
        <taxon>Theobroma</taxon>
    </lineage>
</organism>
<accession>A0AB32VXX4</accession>
<dbReference type="GO" id="GO:0003676">
    <property type="term" value="F:nucleic acid binding"/>
    <property type="evidence" value="ECO:0007669"/>
    <property type="project" value="InterPro"/>
</dbReference>
<dbReference type="Gramene" id="Tc03v2_t012240.1">
    <property type="protein sequence ID" value="Tc03v2_p012240.1"/>
    <property type="gene ID" value="Tc03v2_g012240"/>
</dbReference>
<feature type="region of interest" description="Disordered" evidence="1">
    <location>
        <begin position="159"/>
        <end position="196"/>
    </location>
</feature>
<dbReference type="SUPFAM" id="SSF57756">
    <property type="entry name" value="Retrovirus zinc finger-like domains"/>
    <property type="match status" value="1"/>
</dbReference>
<dbReference type="AlphaFoldDB" id="A0AB32VXX4"/>
<evidence type="ECO:0000313" key="3">
    <source>
        <dbReference type="RefSeq" id="XP_017972588.1"/>
    </source>
</evidence>
<dbReference type="KEGG" id="tcc:108661177"/>
<dbReference type="Pfam" id="PF14223">
    <property type="entry name" value="Retrotran_gag_2"/>
    <property type="match status" value="1"/>
</dbReference>
<name>A0AB32VXX4_THECC</name>
<dbReference type="RefSeq" id="XP_017972588.1">
    <property type="nucleotide sequence ID" value="XM_018117099.1"/>
</dbReference>